<feature type="compositionally biased region" description="Low complexity" evidence="2">
    <location>
        <begin position="381"/>
        <end position="392"/>
    </location>
</feature>
<feature type="region of interest" description="Disordered" evidence="2">
    <location>
        <begin position="171"/>
        <end position="241"/>
    </location>
</feature>
<reference evidence="3" key="1">
    <citation type="journal article" date="2020" name="Fungal Divers.">
        <title>Resolving the Mortierellaceae phylogeny through synthesis of multi-gene phylogenetics and phylogenomics.</title>
        <authorList>
            <person name="Vandepol N."/>
            <person name="Liber J."/>
            <person name="Desiro A."/>
            <person name="Na H."/>
            <person name="Kennedy M."/>
            <person name="Barry K."/>
            <person name="Grigoriev I.V."/>
            <person name="Miller A.N."/>
            <person name="O'Donnell K."/>
            <person name="Stajich J.E."/>
            <person name="Bonito G."/>
        </authorList>
    </citation>
    <scope>NUCLEOTIDE SEQUENCE</scope>
    <source>
        <strain evidence="3">CK1249</strain>
    </source>
</reference>
<keyword evidence="1" id="KW-0175">Coiled coil</keyword>
<dbReference type="OrthoDB" id="2433620at2759"/>
<organism evidence="3 4">
    <name type="scientific">Mortierella alpina</name>
    <name type="common">Oleaginous fungus</name>
    <name type="synonym">Mortierella renispora</name>
    <dbReference type="NCBI Taxonomy" id="64518"/>
    <lineage>
        <taxon>Eukaryota</taxon>
        <taxon>Fungi</taxon>
        <taxon>Fungi incertae sedis</taxon>
        <taxon>Mucoromycota</taxon>
        <taxon>Mortierellomycotina</taxon>
        <taxon>Mortierellomycetes</taxon>
        <taxon>Mortierellales</taxon>
        <taxon>Mortierellaceae</taxon>
        <taxon>Mortierella</taxon>
    </lineage>
</organism>
<feature type="non-terminal residue" evidence="3">
    <location>
        <position position="1"/>
    </location>
</feature>
<feature type="coiled-coil region" evidence="1">
    <location>
        <begin position="1"/>
        <end position="28"/>
    </location>
</feature>
<sequence>MESMLIDIATTESRVRELREELDTFESHPIFSSMMLAWFLSFNPGDYSIHRVEDLKRDALKAWQPVLSTFVQDSSSGGAQGQNLTEIEVRLFDSIIQDVISHANMIAGSTLDPEQLIQNLIQVAHTELEKARRSLEANRNAFQECQLMLQSRGVIPTSVLEMQRQIEEEQKKEQEARKAKEQRQKEVIAQKQREHQRKRELEEQKRQREREQEERRLQEQEEQRKQEALQKAHEEEQEQQRKLEALRIKQEQLWKRMEARPARPFSSSVAVASASHTAKAPSVSSPISLPAYNSAFAKRVHPESSAAFGMNITEEETVVTDQDPYEVHFVAQPMNAVEQNDEELLATPLLRRHKPISSTPEASSAESAAAAHQAPYPPSSPSAASRMAHPMQMPMPMPFIPDYKQHQFAASLDHTQGQGQGTMQAQDIPRSIPEHVPALYPPQIISEQDLQERLAQEQLENLKRQNQEMERKIFLGQEQQRLHALTIQNIEMQGGVVPQGYPPYSHMGGAVGSSHEPAQEEYRDHAQSMHSQQSSHGSFSPYGQQQGFVQQQQQHPSMQHQLQQQQGFQVYPSDSNSGL</sequence>
<protein>
    <submittedName>
        <fullName evidence="3">Uncharacterized protein</fullName>
    </submittedName>
</protein>
<comment type="caution">
    <text evidence="3">The sequence shown here is derived from an EMBL/GenBank/DDBJ whole genome shotgun (WGS) entry which is preliminary data.</text>
</comment>
<dbReference type="AlphaFoldDB" id="A0A9P6IR81"/>
<dbReference type="EMBL" id="JAAAHY010002263">
    <property type="protein sequence ID" value="KAF9944914.1"/>
    <property type="molecule type" value="Genomic_DNA"/>
</dbReference>
<feature type="region of interest" description="Disordered" evidence="2">
    <location>
        <begin position="356"/>
        <end position="392"/>
    </location>
</feature>
<evidence type="ECO:0000256" key="1">
    <source>
        <dbReference type="SAM" id="Coils"/>
    </source>
</evidence>
<feature type="compositionally biased region" description="Low complexity" evidence="2">
    <location>
        <begin position="528"/>
        <end position="569"/>
    </location>
</feature>
<dbReference type="Proteomes" id="UP000738359">
    <property type="component" value="Unassembled WGS sequence"/>
</dbReference>
<feature type="compositionally biased region" description="Basic and acidic residues" evidence="2">
    <location>
        <begin position="517"/>
        <end position="527"/>
    </location>
</feature>
<feature type="region of interest" description="Disordered" evidence="2">
    <location>
        <begin position="504"/>
        <end position="579"/>
    </location>
</feature>
<accession>A0A9P6IR81</accession>
<keyword evidence="4" id="KW-1185">Reference proteome</keyword>
<proteinExistence type="predicted"/>
<evidence type="ECO:0000256" key="2">
    <source>
        <dbReference type="SAM" id="MobiDB-lite"/>
    </source>
</evidence>
<feature type="coiled-coil region" evidence="1">
    <location>
        <begin position="445"/>
        <end position="479"/>
    </location>
</feature>
<feature type="compositionally biased region" description="Low complexity" evidence="2">
    <location>
        <begin position="356"/>
        <end position="374"/>
    </location>
</feature>
<name>A0A9P6IR81_MORAP</name>
<evidence type="ECO:0000313" key="4">
    <source>
        <dbReference type="Proteomes" id="UP000738359"/>
    </source>
</evidence>
<evidence type="ECO:0000313" key="3">
    <source>
        <dbReference type="EMBL" id="KAF9944914.1"/>
    </source>
</evidence>
<gene>
    <name evidence="3" type="ORF">BGZ70_004225</name>
</gene>